<reference evidence="2 3" key="1">
    <citation type="journal article" date="2019" name="Commun. Biol.">
        <title>The bagworm genome reveals a unique fibroin gene that provides high tensile strength.</title>
        <authorList>
            <person name="Kono N."/>
            <person name="Nakamura H."/>
            <person name="Ohtoshi R."/>
            <person name="Tomita M."/>
            <person name="Numata K."/>
            <person name="Arakawa K."/>
        </authorList>
    </citation>
    <scope>NUCLEOTIDE SEQUENCE [LARGE SCALE GENOMIC DNA]</scope>
</reference>
<evidence type="ECO:0000313" key="3">
    <source>
        <dbReference type="Proteomes" id="UP000299102"/>
    </source>
</evidence>
<dbReference type="Proteomes" id="UP000299102">
    <property type="component" value="Unassembled WGS sequence"/>
</dbReference>
<sequence>MDECVWKKLCDNRAIVLCPYLHVDIAGQADGFYVKGDRNFKVVNTRGVRHGGLKVLSSSVWNKMVAGVCIRRARAMRGGAGMGAGRGGRGAESKSVTERDQRRPRDQSKSGTKIRIKGVARIGIRIINEMRIGNKEWDQK</sequence>
<dbReference type="AlphaFoldDB" id="A0A4C1W3W2"/>
<feature type="compositionally biased region" description="Gly residues" evidence="1">
    <location>
        <begin position="78"/>
        <end position="88"/>
    </location>
</feature>
<evidence type="ECO:0000313" key="2">
    <source>
        <dbReference type="EMBL" id="GBP45232.1"/>
    </source>
</evidence>
<feature type="region of interest" description="Disordered" evidence="1">
    <location>
        <begin position="78"/>
        <end position="112"/>
    </location>
</feature>
<organism evidence="2 3">
    <name type="scientific">Eumeta variegata</name>
    <name type="common">Bagworm moth</name>
    <name type="synonym">Eumeta japonica</name>
    <dbReference type="NCBI Taxonomy" id="151549"/>
    <lineage>
        <taxon>Eukaryota</taxon>
        <taxon>Metazoa</taxon>
        <taxon>Ecdysozoa</taxon>
        <taxon>Arthropoda</taxon>
        <taxon>Hexapoda</taxon>
        <taxon>Insecta</taxon>
        <taxon>Pterygota</taxon>
        <taxon>Neoptera</taxon>
        <taxon>Endopterygota</taxon>
        <taxon>Lepidoptera</taxon>
        <taxon>Glossata</taxon>
        <taxon>Ditrysia</taxon>
        <taxon>Tineoidea</taxon>
        <taxon>Psychidae</taxon>
        <taxon>Oiketicinae</taxon>
        <taxon>Eumeta</taxon>
    </lineage>
</organism>
<evidence type="ECO:0000256" key="1">
    <source>
        <dbReference type="SAM" id="MobiDB-lite"/>
    </source>
</evidence>
<dbReference type="EMBL" id="BGZK01000467">
    <property type="protein sequence ID" value="GBP45232.1"/>
    <property type="molecule type" value="Genomic_DNA"/>
</dbReference>
<protein>
    <submittedName>
        <fullName evidence="2">Uncharacterized protein</fullName>
    </submittedName>
</protein>
<name>A0A4C1W3W2_EUMVA</name>
<accession>A0A4C1W3W2</accession>
<comment type="caution">
    <text evidence="2">The sequence shown here is derived from an EMBL/GenBank/DDBJ whole genome shotgun (WGS) entry which is preliminary data.</text>
</comment>
<gene>
    <name evidence="2" type="ORF">EVAR_28980_1</name>
</gene>
<keyword evidence="3" id="KW-1185">Reference proteome</keyword>
<proteinExistence type="predicted"/>
<feature type="compositionally biased region" description="Basic and acidic residues" evidence="1">
    <location>
        <begin position="89"/>
        <end position="108"/>
    </location>
</feature>